<dbReference type="InterPro" id="IPR019557">
    <property type="entry name" value="AminoTfrase-like_pln_mobile"/>
</dbReference>
<sequence length="129" mass="14530">MQTSSNCIYIQSHLQILLIKPLLEIVGFAKAAKVRHFKFDHSLITSLVERWRTETHAFHLPMGECTVTLQDVALYVDIKVDGRPVTKPSYLDWGGLCGTYLSVVPPKEAFSGSSIKIKMVVRKNAHFTN</sequence>
<dbReference type="AlphaFoldDB" id="A0A151U8J0"/>
<dbReference type="InterPro" id="IPR044824">
    <property type="entry name" value="MAIN-like"/>
</dbReference>
<dbReference type="PANTHER" id="PTHR46033">
    <property type="entry name" value="PROTEIN MAIN-LIKE 2"/>
    <property type="match status" value="1"/>
</dbReference>
<dbReference type="Proteomes" id="UP000075243">
    <property type="component" value="Chromosome 1"/>
</dbReference>
<accession>A0A151U8J0</accession>
<feature type="domain" description="Aminotransferase-like plant mobile" evidence="1">
    <location>
        <begin position="27"/>
        <end position="119"/>
    </location>
</feature>
<organism evidence="2 3">
    <name type="scientific">Cajanus cajan</name>
    <name type="common">Pigeon pea</name>
    <name type="synonym">Cajanus indicus</name>
    <dbReference type="NCBI Taxonomy" id="3821"/>
    <lineage>
        <taxon>Eukaryota</taxon>
        <taxon>Viridiplantae</taxon>
        <taxon>Streptophyta</taxon>
        <taxon>Embryophyta</taxon>
        <taxon>Tracheophyta</taxon>
        <taxon>Spermatophyta</taxon>
        <taxon>Magnoliopsida</taxon>
        <taxon>eudicotyledons</taxon>
        <taxon>Gunneridae</taxon>
        <taxon>Pentapetalae</taxon>
        <taxon>rosids</taxon>
        <taxon>fabids</taxon>
        <taxon>Fabales</taxon>
        <taxon>Fabaceae</taxon>
        <taxon>Papilionoideae</taxon>
        <taxon>50 kb inversion clade</taxon>
        <taxon>NPAAA clade</taxon>
        <taxon>indigoferoid/millettioid clade</taxon>
        <taxon>Phaseoleae</taxon>
        <taxon>Cajanus</taxon>
    </lineage>
</organism>
<keyword evidence="3" id="KW-1185">Reference proteome</keyword>
<proteinExistence type="predicted"/>
<protein>
    <submittedName>
        <fullName evidence="2">Serine/threonine protein phosphatase 7 long form isogeny</fullName>
    </submittedName>
</protein>
<gene>
    <name evidence="2" type="ORF">KK1_019811</name>
</gene>
<dbReference type="GO" id="GO:0010073">
    <property type="term" value="P:meristem maintenance"/>
    <property type="evidence" value="ECO:0007669"/>
    <property type="project" value="InterPro"/>
</dbReference>
<reference evidence="2 3" key="1">
    <citation type="journal article" date="2012" name="Nat. Biotechnol.">
        <title>Draft genome sequence of pigeonpea (Cajanus cajan), an orphan legume crop of resource-poor farmers.</title>
        <authorList>
            <person name="Varshney R.K."/>
            <person name="Chen W."/>
            <person name="Li Y."/>
            <person name="Bharti A.K."/>
            <person name="Saxena R.K."/>
            <person name="Schlueter J.A."/>
            <person name="Donoghue M.T."/>
            <person name="Azam S."/>
            <person name="Fan G."/>
            <person name="Whaley A.M."/>
            <person name="Farmer A.D."/>
            <person name="Sheridan J."/>
            <person name="Iwata A."/>
            <person name="Tuteja R."/>
            <person name="Penmetsa R.V."/>
            <person name="Wu W."/>
            <person name="Upadhyaya H.D."/>
            <person name="Yang S.P."/>
            <person name="Shah T."/>
            <person name="Saxena K.B."/>
            <person name="Michael T."/>
            <person name="McCombie W.R."/>
            <person name="Yang B."/>
            <person name="Zhang G."/>
            <person name="Yang H."/>
            <person name="Wang J."/>
            <person name="Spillane C."/>
            <person name="Cook D.R."/>
            <person name="May G.D."/>
            <person name="Xu X."/>
            <person name="Jackson S.A."/>
        </authorList>
    </citation>
    <scope>NUCLEOTIDE SEQUENCE [LARGE SCALE GENOMIC DNA]</scope>
    <source>
        <strain evidence="3">cv. Asha</strain>
    </source>
</reference>
<evidence type="ECO:0000313" key="3">
    <source>
        <dbReference type="Proteomes" id="UP000075243"/>
    </source>
</evidence>
<evidence type="ECO:0000313" key="2">
    <source>
        <dbReference type="EMBL" id="KYP75620.1"/>
    </source>
</evidence>
<dbReference type="EMBL" id="CM003603">
    <property type="protein sequence ID" value="KYP75620.1"/>
    <property type="molecule type" value="Genomic_DNA"/>
</dbReference>
<name>A0A151U8J0_CAJCA</name>
<dbReference type="Pfam" id="PF10536">
    <property type="entry name" value="PMD"/>
    <property type="match status" value="1"/>
</dbReference>
<dbReference type="Gramene" id="C.cajan_19254.t">
    <property type="protein sequence ID" value="C.cajan_19254.t.cds1"/>
    <property type="gene ID" value="C.cajan_19254"/>
</dbReference>
<evidence type="ECO:0000259" key="1">
    <source>
        <dbReference type="Pfam" id="PF10536"/>
    </source>
</evidence>
<dbReference type="PANTHER" id="PTHR46033:SF8">
    <property type="entry name" value="PROTEIN MAINTENANCE OF MERISTEMS-LIKE"/>
    <property type="match status" value="1"/>
</dbReference>